<comment type="caution">
    <text evidence="3">The sequence shown here is derived from an EMBL/GenBank/DDBJ whole genome shotgun (WGS) entry which is preliminary data.</text>
</comment>
<evidence type="ECO:0000313" key="4">
    <source>
        <dbReference type="Proteomes" id="UP000309676"/>
    </source>
</evidence>
<dbReference type="Proteomes" id="UP000309676">
    <property type="component" value="Unassembled WGS sequence"/>
</dbReference>
<evidence type="ECO:0000259" key="2">
    <source>
        <dbReference type="Pfam" id="PF03781"/>
    </source>
</evidence>
<feature type="domain" description="Sulfatase-modifying factor enzyme-like" evidence="2">
    <location>
        <begin position="47"/>
        <end position="325"/>
    </location>
</feature>
<sequence length="328" mass="35868">MAFKKIESIPSCCAPMREGAAPSAEPKTDVLPGNAAGDPARDGGKNGMIRLSGGSFLMGTDDEEGFPADGEGPIREVTVAPFLIDPYAVTNDRFAAFVADTGYRTEAERFGWSFVFHLLVPEEVAKSVTQVPRQTPWWYTVHGAHWAQPEGPGTSIEGRGDHPVVHISWNDAEAFCRWAGKRLPTEAEWEYAARGGLVGKRYPWGDLLKPDGKHMCNIFQGKFPEKNNASDGYVGTCPVDAFEPNGFGLYNVSGNVWEWCADWFHPTYHREANPLNPKGPPNGTSRVMRGGSYLCHKSYCNRYRVAARSSNTPDSSTGNAGFRCAADA</sequence>
<keyword evidence="4" id="KW-1185">Reference proteome</keyword>
<name>A0A5R9G920_9BACL</name>
<reference evidence="3 4" key="1">
    <citation type="submission" date="2019-05" db="EMBL/GenBank/DDBJ databases">
        <authorList>
            <person name="Narsing Rao M.P."/>
            <person name="Li W.J."/>
        </authorList>
    </citation>
    <scope>NUCLEOTIDE SEQUENCE [LARGE SCALE GENOMIC DNA]</scope>
    <source>
        <strain evidence="3 4">SYSU_K30003</strain>
    </source>
</reference>
<dbReference type="GO" id="GO:0120147">
    <property type="term" value="F:formylglycine-generating oxidase activity"/>
    <property type="evidence" value="ECO:0007669"/>
    <property type="project" value="TreeGrafter"/>
</dbReference>
<dbReference type="Pfam" id="PF03781">
    <property type="entry name" value="FGE-sulfatase"/>
    <property type="match status" value="1"/>
</dbReference>
<gene>
    <name evidence="3" type="ORF">FE782_05985</name>
</gene>
<organism evidence="3 4">
    <name type="scientific">Paenibacillus antri</name>
    <dbReference type="NCBI Taxonomy" id="2582848"/>
    <lineage>
        <taxon>Bacteria</taxon>
        <taxon>Bacillati</taxon>
        <taxon>Bacillota</taxon>
        <taxon>Bacilli</taxon>
        <taxon>Bacillales</taxon>
        <taxon>Paenibacillaceae</taxon>
        <taxon>Paenibacillus</taxon>
    </lineage>
</organism>
<dbReference type="AlphaFoldDB" id="A0A5R9G920"/>
<dbReference type="SUPFAM" id="SSF56436">
    <property type="entry name" value="C-type lectin-like"/>
    <property type="match status" value="1"/>
</dbReference>
<dbReference type="InterPro" id="IPR051043">
    <property type="entry name" value="Sulfatase_Mod_Factor_Kinase"/>
</dbReference>
<dbReference type="InterPro" id="IPR005532">
    <property type="entry name" value="SUMF_dom"/>
</dbReference>
<feature type="region of interest" description="Disordered" evidence="1">
    <location>
        <begin position="14"/>
        <end position="46"/>
    </location>
</feature>
<dbReference type="InterPro" id="IPR016187">
    <property type="entry name" value="CTDL_fold"/>
</dbReference>
<dbReference type="RefSeq" id="WP_138193163.1">
    <property type="nucleotide sequence ID" value="NZ_VCIW01000003.1"/>
</dbReference>
<protein>
    <submittedName>
        <fullName evidence="3">Formylglycine-generating enzyme family protein</fullName>
    </submittedName>
</protein>
<dbReference type="InterPro" id="IPR042095">
    <property type="entry name" value="SUMF_sf"/>
</dbReference>
<accession>A0A5R9G920</accession>
<dbReference type="PANTHER" id="PTHR23150">
    <property type="entry name" value="SULFATASE MODIFYING FACTOR 1, 2"/>
    <property type="match status" value="1"/>
</dbReference>
<dbReference type="PANTHER" id="PTHR23150:SF19">
    <property type="entry name" value="FORMYLGLYCINE-GENERATING ENZYME"/>
    <property type="match status" value="1"/>
</dbReference>
<dbReference type="Gene3D" id="3.90.1580.10">
    <property type="entry name" value="paralog of FGE (formylglycine-generating enzyme)"/>
    <property type="match status" value="1"/>
</dbReference>
<evidence type="ECO:0000256" key="1">
    <source>
        <dbReference type="SAM" id="MobiDB-lite"/>
    </source>
</evidence>
<evidence type="ECO:0000313" key="3">
    <source>
        <dbReference type="EMBL" id="TLS52922.1"/>
    </source>
</evidence>
<dbReference type="OrthoDB" id="9768004at2"/>
<proteinExistence type="predicted"/>
<dbReference type="EMBL" id="VCIW01000003">
    <property type="protein sequence ID" value="TLS52922.1"/>
    <property type="molecule type" value="Genomic_DNA"/>
</dbReference>